<reference evidence="1 2" key="1">
    <citation type="journal article" date="2015" name="Mol. Biochem. Parasitol.">
        <title>Identification of polymorphic genes for use in assemblage B genotyping assays through comparative genomics of multiple assemblage B Giardia duodenalis isolates.</title>
        <authorList>
            <person name="Wielinga C."/>
            <person name="Thompson R.C."/>
            <person name="Monis P."/>
            <person name="Ryan U."/>
        </authorList>
    </citation>
    <scope>NUCLEOTIDE SEQUENCE [LARGE SCALE GENOMIC DNA]</scope>
    <source>
        <strain evidence="1 2">BAH15c1</strain>
    </source>
</reference>
<name>A0A132NZ23_GIAIN</name>
<keyword evidence="1" id="KW-0418">Kinase</keyword>
<dbReference type="EMBL" id="JXTI01000010">
    <property type="protein sequence ID" value="KWX15327.1"/>
    <property type="molecule type" value="Genomic_DNA"/>
</dbReference>
<evidence type="ECO:0000313" key="2">
    <source>
        <dbReference type="Proteomes" id="UP000070089"/>
    </source>
</evidence>
<accession>A0A132NZ23</accession>
<dbReference type="AlphaFoldDB" id="A0A132NZ23"/>
<dbReference type="Proteomes" id="UP000070089">
    <property type="component" value="Unassembled WGS sequence"/>
</dbReference>
<protein>
    <submittedName>
        <fullName evidence="1">Serine/threonine protein kinase</fullName>
    </submittedName>
</protein>
<sequence length="236" mass="26095">MPRHLIGAVANGLLTAGLAYCSLGVASWAAQAYALHRKIAAERKALPTLMVDEDLLVTKKRVFGQDRVLLAQDVAFWNFLRDKSSTHTISIRQKGVVPTGVLKQLCLNMHLPVSTRPSSTTPCCNHIALQHEREGLGLHGLVRKALSPLHTAKLPGTTIYLRSRAEVRYLPAYYGRLIDGQSNRCIALVDEIAELEFISAEATDSEYPFYTQGALRLAVSQRLLREPVISALQDRL</sequence>
<gene>
    <name evidence="1" type="ORF">QR46_0649</name>
</gene>
<evidence type="ECO:0000313" key="1">
    <source>
        <dbReference type="EMBL" id="KWX15327.1"/>
    </source>
</evidence>
<dbReference type="GO" id="GO:0004674">
    <property type="term" value="F:protein serine/threonine kinase activity"/>
    <property type="evidence" value="ECO:0007669"/>
    <property type="project" value="UniProtKB-KW"/>
</dbReference>
<dbReference type="VEuPathDB" id="GiardiaDB:QR46_0649"/>
<proteinExistence type="predicted"/>
<comment type="caution">
    <text evidence="1">The sequence shown here is derived from an EMBL/GenBank/DDBJ whole genome shotgun (WGS) entry which is preliminary data.</text>
</comment>
<organism evidence="1 2">
    <name type="scientific">Giardia duodenalis assemblage B</name>
    <dbReference type="NCBI Taxonomy" id="1394984"/>
    <lineage>
        <taxon>Eukaryota</taxon>
        <taxon>Metamonada</taxon>
        <taxon>Diplomonadida</taxon>
        <taxon>Hexamitidae</taxon>
        <taxon>Giardiinae</taxon>
        <taxon>Giardia</taxon>
    </lineage>
</organism>
<keyword evidence="1" id="KW-0723">Serine/threonine-protein kinase</keyword>
<dbReference type="OrthoDB" id="10251521at2759"/>
<keyword evidence="1" id="KW-0808">Transferase</keyword>